<evidence type="ECO:0000313" key="1">
    <source>
        <dbReference type="EMBL" id="UZP76490.1"/>
    </source>
</evidence>
<name>A0AAE9PQ93_PAEPO</name>
<dbReference type="EMBL" id="CP097770">
    <property type="protein sequence ID" value="UZP76490.1"/>
    <property type="molecule type" value="Genomic_DNA"/>
</dbReference>
<sequence>MQPHGIIPGRERSLLVLNFFYKILTFVMGGDGIGLKKHKKALPVCSAGKANQKLNSVQKY</sequence>
<organism evidence="1">
    <name type="scientific">Paenibacillus polymyxa</name>
    <name type="common">Bacillus polymyxa</name>
    <dbReference type="NCBI Taxonomy" id="1406"/>
    <lineage>
        <taxon>Bacteria</taxon>
        <taxon>Bacillati</taxon>
        <taxon>Bacillota</taxon>
        <taxon>Bacilli</taxon>
        <taxon>Bacillales</taxon>
        <taxon>Paenibacillaceae</taxon>
        <taxon>Paenibacillus</taxon>
    </lineage>
</organism>
<reference evidence="1" key="1">
    <citation type="submission" date="2022-11" db="EMBL/GenBank/DDBJ databases">
        <authorList>
            <person name="Vasilchenko N.G."/>
            <person name="Prazdnova E.V."/>
            <person name="Gorovtsov A.V."/>
            <person name="Chistyakov V.A."/>
            <person name="Pak M.L."/>
        </authorList>
    </citation>
    <scope>NUCLEOTIDE SEQUENCE</scope>
    <source>
        <strain evidence="1">R 4.5</strain>
    </source>
</reference>
<proteinExistence type="predicted"/>
<gene>
    <name evidence="1" type="ORF">MF626_05725</name>
</gene>
<dbReference type="AlphaFoldDB" id="A0AAE9PQ93"/>
<accession>A0AAE9PQ93</accession>
<protein>
    <submittedName>
        <fullName evidence="1">Uncharacterized protein</fullName>
    </submittedName>
</protein>